<protein>
    <recommendedName>
        <fullName evidence="5">RxLR effector protein</fullName>
    </recommendedName>
</protein>
<keyword evidence="1" id="KW-0472">Membrane</keyword>
<dbReference type="Proteomes" id="UP000429607">
    <property type="component" value="Unassembled WGS sequence"/>
</dbReference>
<keyword evidence="1" id="KW-0812">Transmembrane</keyword>
<comment type="caution">
    <text evidence="3">The sequence shown here is derived from an EMBL/GenBank/DDBJ whole genome shotgun (WGS) entry which is preliminary data.</text>
</comment>
<evidence type="ECO:0000313" key="4">
    <source>
        <dbReference type="Proteomes" id="UP000429607"/>
    </source>
</evidence>
<keyword evidence="2" id="KW-0732">Signal</keyword>
<dbReference type="AlphaFoldDB" id="A0A6A3H8M1"/>
<feature type="chain" id="PRO_5025644462" description="RxLR effector protein" evidence="2">
    <location>
        <begin position="25"/>
        <end position="188"/>
    </location>
</feature>
<sequence>MRTSFGVAFALIAVGFISIDSAIAESLRGTDDIGSETRQLSETNGSGSTALLSSVDGSKAGLEETTNYHHGHQKKICEFGTCCCRSHLPIDVIDVKSKLSPGSMSNWSIVVTVWIALFFFVSAMQEPPKSQQAAELDEANSSLAGNIAQELVRASTATRTVSKSKTHTRCFKSLVNADQCITLVPTAS</sequence>
<feature type="transmembrane region" description="Helical" evidence="1">
    <location>
        <begin position="104"/>
        <end position="123"/>
    </location>
</feature>
<reference evidence="3 4" key="1">
    <citation type="submission" date="2018-09" db="EMBL/GenBank/DDBJ databases">
        <title>Genomic investigation of the strawberry pathogen Phytophthora fragariae indicates pathogenicity is determined by transcriptional variation in three key races.</title>
        <authorList>
            <person name="Adams T.M."/>
            <person name="Armitage A.D."/>
            <person name="Sobczyk M.K."/>
            <person name="Bates H.J."/>
            <person name="Dunwell J.M."/>
            <person name="Nellist C.F."/>
            <person name="Harrison R.J."/>
        </authorList>
    </citation>
    <scope>NUCLEOTIDE SEQUENCE [LARGE SCALE GENOMIC DNA]</scope>
    <source>
        <strain evidence="3 4">SCRP249</strain>
    </source>
</reference>
<organism evidence="3 4">
    <name type="scientific">Phytophthora rubi</name>
    <dbReference type="NCBI Taxonomy" id="129364"/>
    <lineage>
        <taxon>Eukaryota</taxon>
        <taxon>Sar</taxon>
        <taxon>Stramenopiles</taxon>
        <taxon>Oomycota</taxon>
        <taxon>Peronosporomycetes</taxon>
        <taxon>Peronosporales</taxon>
        <taxon>Peronosporaceae</taxon>
        <taxon>Phytophthora</taxon>
    </lineage>
</organism>
<evidence type="ECO:0008006" key="5">
    <source>
        <dbReference type="Google" id="ProtNLM"/>
    </source>
</evidence>
<accession>A0A6A3H8M1</accession>
<evidence type="ECO:0000313" key="3">
    <source>
        <dbReference type="EMBL" id="KAE8965497.1"/>
    </source>
</evidence>
<dbReference type="EMBL" id="QXFV01005300">
    <property type="protein sequence ID" value="KAE8965497.1"/>
    <property type="molecule type" value="Genomic_DNA"/>
</dbReference>
<gene>
    <name evidence="3" type="ORF">PR001_g28713</name>
</gene>
<keyword evidence="1" id="KW-1133">Transmembrane helix</keyword>
<name>A0A6A3H8M1_9STRA</name>
<evidence type="ECO:0000256" key="1">
    <source>
        <dbReference type="SAM" id="Phobius"/>
    </source>
</evidence>
<feature type="signal peptide" evidence="2">
    <location>
        <begin position="1"/>
        <end position="24"/>
    </location>
</feature>
<proteinExistence type="predicted"/>
<evidence type="ECO:0000256" key="2">
    <source>
        <dbReference type="SAM" id="SignalP"/>
    </source>
</evidence>